<evidence type="ECO:0000259" key="5">
    <source>
        <dbReference type="Pfam" id="PF07495"/>
    </source>
</evidence>
<dbReference type="InterPro" id="IPR011123">
    <property type="entry name" value="Y_Y_Y"/>
</dbReference>
<keyword evidence="3" id="KW-0732">Signal</keyword>
<dbReference type="Pfam" id="PF06580">
    <property type="entry name" value="His_kinase"/>
    <property type="match status" value="1"/>
</dbReference>
<proteinExistence type="predicted"/>
<feature type="domain" description="Two component regulator three Y" evidence="5">
    <location>
        <begin position="729"/>
        <end position="787"/>
    </location>
</feature>
<dbReference type="GO" id="GO:0016020">
    <property type="term" value="C:membrane"/>
    <property type="evidence" value="ECO:0007669"/>
    <property type="project" value="InterPro"/>
</dbReference>
<evidence type="ECO:0000259" key="4">
    <source>
        <dbReference type="Pfam" id="PF06580"/>
    </source>
</evidence>
<reference evidence="6 7" key="1">
    <citation type="submission" date="2019-09" db="EMBL/GenBank/DDBJ databases">
        <title>Draft genome sequence of Ginsengibacter sp. BR5-29.</title>
        <authorList>
            <person name="Im W.-T."/>
        </authorList>
    </citation>
    <scope>NUCLEOTIDE SEQUENCE [LARGE SCALE GENOMIC DNA]</scope>
    <source>
        <strain evidence="6 7">BR5-29</strain>
    </source>
</reference>
<evidence type="ECO:0000313" key="6">
    <source>
        <dbReference type="EMBL" id="KAA9034451.1"/>
    </source>
</evidence>
<dbReference type="InterPro" id="IPR013783">
    <property type="entry name" value="Ig-like_fold"/>
</dbReference>
<dbReference type="PANTHER" id="PTHR34220:SF7">
    <property type="entry name" value="SENSOR HISTIDINE KINASE YPDA"/>
    <property type="match status" value="1"/>
</dbReference>
<evidence type="ECO:0000313" key="7">
    <source>
        <dbReference type="Proteomes" id="UP000326903"/>
    </source>
</evidence>
<evidence type="ECO:0000256" key="2">
    <source>
        <dbReference type="SAM" id="Phobius"/>
    </source>
</evidence>
<comment type="caution">
    <text evidence="6">The sequence shown here is derived from an EMBL/GenBank/DDBJ whole genome shotgun (WGS) entry which is preliminary data.</text>
</comment>
<dbReference type="InterPro" id="IPR036890">
    <property type="entry name" value="HATPase_C_sf"/>
</dbReference>
<gene>
    <name evidence="6" type="ORF">FW778_22485</name>
</gene>
<dbReference type="GO" id="GO:0000155">
    <property type="term" value="F:phosphorelay sensor kinase activity"/>
    <property type="evidence" value="ECO:0007669"/>
    <property type="project" value="InterPro"/>
</dbReference>
<dbReference type="Proteomes" id="UP000326903">
    <property type="component" value="Unassembled WGS sequence"/>
</dbReference>
<keyword evidence="2" id="KW-0812">Transmembrane</keyword>
<evidence type="ECO:0008006" key="8">
    <source>
        <dbReference type="Google" id="ProtNLM"/>
    </source>
</evidence>
<sequence>MQRQLRLCLLIFLCLLSKEILAQEKPFAFNLVTGSKDLTLGKITGITQDKWGYMWFVDQGNNQVERYDGYRMKIFKNNPFDTNSIHSFGLENIAADSSGNVWLPVSGEVDKINSATGIVTHYKLKIAGGDAIIVDHLGVIWIGGSDGLCQFDPKTGKAIYYSHSDKDSTTLSNGPVRVLYEDKEGTIWAGNGFPFVPDKDGGLNKFNRTTGKFVRYTHDPNNPKTLINDKVRAILEDSHGTFWVGTQGDGLHIMDRKTGTFERLTYDPKHPEKLSRPPVKKGDSSDHITFIKEDISGNIWIGTYDEGIERYDPLTKKITHFIADTTSVSGFPDSTTWTAFTSRDGTLWIATETSNLLYRVDPFRKSITHIPTGETANSFVEDKNGYLWVGTEGNGVFKFDQHNNVIAHFIHSPSDPLSPPENHTMISDASDEDKIWSASYNGIRIIDENTNKLYKFSSNSDFFKDSSQYGFVSVLEDKKGVNWFATWGGGLLRYNPKDGSVKQFLPDPKDPASISSNNLNHLLEDRQGRLWVIGGGGVSKMDRKTGKFKNYLPETFIPSIYQDSKNNIWAGTEKGLYLYNEKSDSFSPFFSLFADISTLGIGGIIEDDNHNLWLTSFSSIIKVNPLTKECFIYGEKFGIGKNSLAVWGKSFKNKKGQLCIGNGDGFSIFYPQELEIKRDFKIFLTDFFINSISIVPGISNSIQKPVEEINDLSLKYNQNNLAFNFSAMDYRDPESISYYTMLEGYDNTWRKVLDEKKLQYFNLPQGTFICHIKAFDKDGEQAEKTIIIIVNPPWWQTWWFRISAIVLLAAVIYLVIRWWLSRKFKLQIERSEKEKQLAELNQKATELEMKALRAQMNPHFIFNSLNAINRFILQNNKAHASEFLTKFSRLVRLILQNSSFPLIPLEDEIEALALYLELEALRFDYHFDYQIKVDKDLDVAVIKIPPLIIQPYAENAIWHGLMHKESKGNLVIELYDKGDLLYCKITDDGVGRKKAGELKSKQASTHKSMGMQTTAKRIEMMRGKTEGSAVIIRDLVLPDGTPGGTEVTLKIPLIYD</sequence>
<feature type="coiled-coil region" evidence="1">
    <location>
        <begin position="821"/>
        <end position="857"/>
    </location>
</feature>
<dbReference type="Pfam" id="PF07494">
    <property type="entry name" value="Reg_prop"/>
    <property type="match status" value="4"/>
</dbReference>
<organism evidence="6 7">
    <name type="scientific">Ginsengibacter hankyongi</name>
    <dbReference type="NCBI Taxonomy" id="2607284"/>
    <lineage>
        <taxon>Bacteria</taxon>
        <taxon>Pseudomonadati</taxon>
        <taxon>Bacteroidota</taxon>
        <taxon>Chitinophagia</taxon>
        <taxon>Chitinophagales</taxon>
        <taxon>Chitinophagaceae</taxon>
        <taxon>Ginsengibacter</taxon>
    </lineage>
</organism>
<accession>A0A5J5I9G3</accession>
<dbReference type="InterPro" id="IPR011110">
    <property type="entry name" value="Reg_prop"/>
</dbReference>
<protein>
    <recommendedName>
        <fullName evidence="8">Two component regulator propeller</fullName>
    </recommendedName>
</protein>
<dbReference type="Gene3D" id="2.130.10.10">
    <property type="entry name" value="YVTN repeat-like/Quinoprotein amine dehydrogenase"/>
    <property type="match status" value="3"/>
</dbReference>
<dbReference type="SUPFAM" id="SSF55874">
    <property type="entry name" value="ATPase domain of HSP90 chaperone/DNA topoisomerase II/histidine kinase"/>
    <property type="match status" value="1"/>
</dbReference>
<feature type="chain" id="PRO_5023841549" description="Two component regulator propeller" evidence="3">
    <location>
        <begin position="23"/>
        <end position="1056"/>
    </location>
</feature>
<feature type="transmembrane region" description="Helical" evidence="2">
    <location>
        <begin position="798"/>
        <end position="820"/>
    </location>
</feature>
<dbReference type="Gene3D" id="2.60.40.10">
    <property type="entry name" value="Immunoglobulins"/>
    <property type="match status" value="1"/>
</dbReference>
<feature type="domain" description="Signal transduction histidine kinase internal region" evidence="4">
    <location>
        <begin position="848"/>
        <end position="925"/>
    </location>
</feature>
<name>A0A5J5I9G3_9BACT</name>
<evidence type="ECO:0000256" key="1">
    <source>
        <dbReference type="SAM" id="Coils"/>
    </source>
</evidence>
<dbReference type="InterPro" id="IPR010559">
    <property type="entry name" value="Sig_transdc_His_kin_internal"/>
</dbReference>
<dbReference type="PANTHER" id="PTHR34220">
    <property type="entry name" value="SENSOR HISTIDINE KINASE YPDA"/>
    <property type="match status" value="1"/>
</dbReference>
<dbReference type="InterPro" id="IPR050640">
    <property type="entry name" value="Bact_2-comp_sensor_kinase"/>
</dbReference>
<keyword evidence="1" id="KW-0175">Coiled coil</keyword>
<keyword evidence="7" id="KW-1185">Reference proteome</keyword>
<keyword evidence="2" id="KW-0472">Membrane</keyword>
<dbReference type="AlphaFoldDB" id="A0A5J5I9G3"/>
<dbReference type="SUPFAM" id="SSF63829">
    <property type="entry name" value="Calcium-dependent phosphotriesterase"/>
    <property type="match status" value="4"/>
</dbReference>
<dbReference type="Gene3D" id="3.30.565.10">
    <property type="entry name" value="Histidine kinase-like ATPase, C-terminal domain"/>
    <property type="match status" value="1"/>
</dbReference>
<dbReference type="EMBL" id="VYQF01000015">
    <property type="protein sequence ID" value="KAA9034451.1"/>
    <property type="molecule type" value="Genomic_DNA"/>
</dbReference>
<keyword evidence="2" id="KW-1133">Transmembrane helix</keyword>
<dbReference type="InterPro" id="IPR015943">
    <property type="entry name" value="WD40/YVTN_repeat-like_dom_sf"/>
</dbReference>
<feature type="signal peptide" evidence="3">
    <location>
        <begin position="1"/>
        <end position="22"/>
    </location>
</feature>
<dbReference type="Pfam" id="PF07495">
    <property type="entry name" value="Y_Y_Y"/>
    <property type="match status" value="1"/>
</dbReference>
<evidence type="ECO:0000256" key="3">
    <source>
        <dbReference type="SAM" id="SignalP"/>
    </source>
</evidence>